<keyword evidence="1" id="KW-0812">Transmembrane</keyword>
<dbReference type="RefSeq" id="WP_328281089.1">
    <property type="nucleotide sequence ID" value="NZ_JARTLD010000057.1"/>
</dbReference>
<gene>
    <name evidence="4" type="ORF">P9847_21705</name>
</gene>
<dbReference type="EMBL" id="JARTLD010000057">
    <property type="protein sequence ID" value="MED5019898.1"/>
    <property type="molecule type" value="Genomic_DNA"/>
</dbReference>
<feature type="transmembrane region" description="Helical" evidence="1">
    <location>
        <begin position="384"/>
        <end position="405"/>
    </location>
</feature>
<accession>A0ABU6PYC2</accession>
<feature type="chain" id="PRO_5045293436" evidence="2">
    <location>
        <begin position="28"/>
        <end position="410"/>
    </location>
</feature>
<evidence type="ECO:0000313" key="4">
    <source>
        <dbReference type="EMBL" id="MED5019898.1"/>
    </source>
</evidence>
<evidence type="ECO:0000259" key="3">
    <source>
        <dbReference type="Pfam" id="PF07670"/>
    </source>
</evidence>
<feature type="transmembrane region" description="Helical" evidence="1">
    <location>
        <begin position="293"/>
        <end position="315"/>
    </location>
</feature>
<keyword evidence="5" id="KW-1185">Reference proteome</keyword>
<dbReference type="Proteomes" id="UP001343257">
    <property type="component" value="Unassembled WGS sequence"/>
</dbReference>
<dbReference type="InterPro" id="IPR011642">
    <property type="entry name" value="Gate_dom"/>
</dbReference>
<keyword evidence="2" id="KW-0732">Signal</keyword>
<feature type="transmembrane region" description="Helical" evidence="1">
    <location>
        <begin position="54"/>
        <end position="78"/>
    </location>
</feature>
<sequence>MKKKAPLRLTPASATFLLGAGSLALVAAVVSNPAPAFQASLQGLQLWWQIVFPALLPFIMLSEILIAYGWVHALGVWLEPFMNRLFKLPGIGGWVLAMGMTTGFPGGAQAARQLHDQGELSAKDAGKLAALTHFCNPMLILIVIATGLMHETAAGYIILLIHWLSGLLAFLLLGRTSGKSRPAETSAEAPLANKPFKKQERRSLLYRSLQSAKRAHAKDGRSFGRLLGDSVTHAVQTLMMVGGYIIIFAVVIQIVSRLVPDGFPSYGLSGLFEVHLGAKDLSNASFTEGRLQWSAMSALLGFSGISAILQSMSVLRNTGIRWPHFTLVRLLHGVLACAITWLVWPLVRFLPESASSVFNSRGELPANSGAVFNLWKVIPQMLQWQGMLLMIMLGCSALFMLLLSVRKHSR</sequence>
<organism evidence="4 5">
    <name type="scientific">Paenibacillus chibensis</name>
    <dbReference type="NCBI Taxonomy" id="59846"/>
    <lineage>
        <taxon>Bacteria</taxon>
        <taxon>Bacillati</taxon>
        <taxon>Bacillota</taxon>
        <taxon>Bacilli</taxon>
        <taxon>Bacillales</taxon>
        <taxon>Paenibacillaceae</taxon>
        <taxon>Paenibacillus</taxon>
    </lineage>
</organism>
<name>A0ABU6PYC2_9BACL</name>
<keyword evidence="1" id="KW-1133">Transmembrane helix</keyword>
<reference evidence="4 5" key="1">
    <citation type="submission" date="2023-03" db="EMBL/GenBank/DDBJ databases">
        <title>Bacillus Genome Sequencing.</title>
        <authorList>
            <person name="Dunlap C."/>
        </authorList>
    </citation>
    <scope>NUCLEOTIDE SEQUENCE [LARGE SCALE GENOMIC DNA]</scope>
    <source>
        <strain evidence="4 5">NRS-52</strain>
    </source>
</reference>
<keyword evidence="1" id="KW-0472">Membrane</keyword>
<feature type="transmembrane region" description="Helical" evidence="1">
    <location>
        <begin position="154"/>
        <end position="173"/>
    </location>
</feature>
<feature type="domain" description="Nucleoside transporter/FeoB GTPase Gate" evidence="3">
    <location>
        <begin position="51"/>
        <end position="147"/>
    </location>
</feature>
<feature type="signal peptide" evidence="2">
    <location>
        <begin position="1"/>
        <end position="27"/>
    </location>
</feature>
<comment type="caution">
    <text evidence="4">The sequence shown here is derived from an EMBL/GenBank/DDBJ whole genome shotgun (WGS) entry which is preliminary data.</text>
</comment>
<proteinExistence type="predicted"/>
<dbReference type="Pfam" id="PF07670">
    <property type="entry name" value="Gate"/>
    <property type="match status" value="1"/>
</dbReference>
<evidence type="ECO:0000256" key="2">
    <source>
        <dbReference type="SAM" id="SignalP"/>
    </source>
</evidence>
<evidence type="ECO:0000256" key="1">
    <source>
        <dbReference type="SAM" id="Phobius"/>
    </source>
</evidence>
<evidence type="ECO:0000313" key="5">
    <source>
        <dbReference type="Proteomes" id="UP001343257"/>
    </source>
</evidence>
<feature type="transmembrane region" description="Helical" evidence="1">
    <location>
        <begin position="327"/>
        <end position="347"/>
    </location>
</feature>
<feature type="transmembrane region" description="Helical" evidence="1">
    <location>
        <begin position="231"/>
        <end position="255"/>
    </location>
</feature>
<protein>
    <submittedName>
        <fullName evidence="4">Nucleoside recognition protein</fullName>
    </submittedName>
</protein>